<keyword evidence="1" id="KW-0547">Nucleotide-binding</keyword>
<dbReference type="SMART" id="SM00174">
    <property type="entry name" value="RHO"/>
    <property type="match status" value="1"/>
</dbReference>
<dbReference type="EMBL" id="CP048995">
    <property type="protein sequence ID" value="QID82037.1"/>
    <property type="molecule type" value="Genomic_DNA"/>
</dbReference>
<evidence type="ECO:0000256" key="1">
    <source>
        <dbReference type="ARBA" id="ARBA00022741"/>
    </source>
</evidence>
<dbReference type="InterPro" id="IPR027417">
    <property type="entry name" value="P-loop_NTPase"/>
</dbReference>
<dbReference type="AlphaFoldDB" id="A0A6C1DZT5"/>
<dbReference type="GO" id="GO:0005525">
    <property type="term" value="F:GTP binding"/>
    <property type="evidence" value="ECO:0007669"/>
    <property type="project" value="InterPro"/>
</dbReference>
<dbReference type="PROSITE" id="PS51419">
    <property type="entry name" value="RAB"/>
    <property type="match status" value="1"/>
</dbReference>
<reference evidence="2 3" key="1">
    <citation type="journal article" date="2019" name="BMC Genomics">
        <title>Chromosome level assembly and comparative genome analysis confirm lager-brewing yeasts originated from a single hybridization.</title>
        <authorList>
            <person name="Salazar A.N."/>
            <person name="Gorter de Vries A.R."/>
            <person name="van den Broek M."/>
            <person name="Brouwers N."/>
            <person name="de la Torre Cortes P."/>
            <person name="Kuijpers N.G.A."/>
            <person name="Daran J.G."/>
            <person name="Abeel T."/>
        </authorList>
    </citation>
    <scope>NUCLEOTIDE SEQUENCE [LARGE SCALE GENOMIC DNA]</scope>
    <source>
        <strain evidence="2 3">CBS 1483</strain>
    </source>
</reference>
<dbReference type="OrthoDB" id="63533at2759"/>
<dbReference type="PROSITE" id="PS51420">
    <property type="entry name" value="RHO"/>
    <property type="match status" value="1"/>
</dbReference>
<dbReference type="FunFam" id="3.40.50.300:FF:000808">
    <property type="entry name" value="Small GTP-binding protein, putative"/>
    <property type="match status" value="1"/>
</dbReference>
<dbReference type="Pfam" id="PF00071">
    <property type="entry name" value="Ras"/>
    <property type="match status" value="1"/>
</dbReference>
<dbReference type="SMART" id="SM00176">
    <property type="entry name" value="RAN"/>
    <property type="match status" value="1"/>
</dbReference>
<dbReference type="SUPFAM" id="SSF52540">
    <property type="entry name" value="P-loop containing nucleoside triphosphate hydrolases"/>
    <property type="match status" value="1"/>
</dbReference>
<organism evidence="2 3">
    <name type="scientific">Saccharomyces pastorianus</name>
    <name type="common">Lager yeast</name>
    <name type="synonym">Saccharomyces cerevisiae x Saccharomyces eubayanus</name>
    <dbReference type="NCBI Taxonomy" id="27292"/>
    <lineage>
        <taxon>Eukaryota</taxon>
        <taxon>Fungi</taxon>
        <taxon>Dikarya</taxon>
        <taxon>Ascomycota</taxon>
        <taxon>Saccharomycotina</taxon>
        <taxon>Saccharomycetes</taxon>
        <taxon>Saccharomycetales</taxon>
        <taxon>Saccharomycetaceae</taxon>
        <taxon>Saccharomyces</taxon>
    </lineage>
</organism>
<dbReference type="PROSITE" id="PS51421">
    <property type="entry name" value="RAS"/>
    <property type="match status" value="1"/>
</dbReference>
<sequence length="220" mass="24663">MDKHTAAIPTLTIKVVLLGESAVGKSSIVLRFVSDDFKESKEPTIGAAFLTKRITRDGKVIKFEIWDTAGQERFAPLAPMYYRNAQAALVVFDVTNEGSFYKAQNWVEELHEKVGHDIVIALVGNKMDLLNNDDENENRAMEAPAVQNLCDRENLLYFEVSAKTGENIYQIFQTLGEKVPCPEQNTRQSSTHDRTITDNQRIDLESTTVESTRETGGCNC</sequence>
<name>A0A6C1DZT5_SACPS</name>
<accession>A0A6C1DZT5</accession>
<dbReference type="SMART" id="SM00177">
    <property type="entry name" value="ARF"/>
    <property type="match status" value="1"/>
</dbReference>
<dbReference type="PANTHER" id="PTHR47978">
    <property type="match status" value="1"/>
</dbReference>
<gene>
    <name evidence="2" type="primary">YPT53_1</name>
    <name evidence="2" type="ORF">GRS66_004439</name>
</gene>
<dbReference type="PRINTS" id="PR00449">
    <property type="entry name" value="RASTRNSFRMNG"/>
</dbReference>
<dbReference type="NCBIfam" id="TIGR00231">
    <property type="entry name" value="small_GTP"/>
    <property type="match status" value="1"/>
</dbReference>
<evidence type="ECO:0000313" key="3">
    <source>
        <dbReference type="Proteomes" id="UP000501346"/>
    </source>
</evidence>
<dbReference type="InterPro" id="IPR005225">
    <property type="entry name" value="Small_GTP-bd"/>
</dbReference>
<dbReference type="GO" id="GO:0003924">
    <property type="term" value="F:GTPase activity"/>
    <property type="evidence" value="ECO:0007669"/>
    <property type="project" value="InterPro"/>
</dbReference>
<dbReference type="CDD" id="cd01860">
    <property type="entry name" value="Rab5_related"/>
    <property type="match status" value="1"/>
</dbReference>
<dbReference type="InterPro" id="IPR001806">
    <property type="entry name" value="Small_GTPase"/>
</dbReference>
<dbReference type="Gene3D" id="3.40.50.300">
    <property type="entry name" value="P-loop containing nucleotide triphosphate hydrolases"/>
    <property type="match status" value="1"/>
</dbReference>
<dbReference type="SMART" id="SM00173">
    <property type="entry name" value="RAS"/>
    <property type="match status" value="1"/>
</dbReference>
<keyword evidence="3" id="KW-1185">Reference proteome</keyword>
<dbReference type="Proteomes" id="UP000501346">
    <property type="component" value="Chromosome ScXIV"/>
</dbReference>
<protein>
    <submittedName>
        <fullName evidence="2">GTP-binding protein of the rab</fullName>
    </submittedName>
</protein>
<dbReference type="SMART" id="SM00175">
    <property type="entry name" value="RAB"/>
    <property type="match status" value="1"/>
</dbReference>
<proteinExistence type="predicted"/>
<evidence type="ECO:0000313" key="2">
    <source>
        <dbReference type="EMBL" id="QID82037.1"/>
    </source>
</evidence>